<name>A8N488_COPC7</name>
<protein>
    <recommendedName>
        <fullName evidence="3">DUF6534 domain-containing protein</fullName>
    </recommendedName>
</protein>
<dbReference type="eggNOG" id="ENOG502SH62">
    <property type="taxonomic scope" value="Eukaryota"/>
</dbReference>
<dbReference type="Pfam" id="PF20152">
    <property type="entry name" value="DUF6534"/>
    <property type="match status" value="1"/>
</dbReference>
<dbReference type="HOGENOM" id="CLU_046025_0_0_1"/>
<dbReference type="GeneID" id="6006116"/>
<dbReference type="PANTHER" id="PTHR40465">
    <property type="entry name" value="CHROMOSOME 1, WHOLE GENOME SHOTGUN SEQUENCE"/>
    <property type="match status" value="1"/>
</dbReference>
<evidence type="ECO:0000259" key="3">
    <source>
        <dbReference type="Pfam" id="PF20152"/>
    </source>
</evidence>
<evidence type="ECO:0000313" key="4">
    <source>
        <dbReference type="EMBL" id="EAU92134.2"/>
    </source>
</evidence>
<dbReference type="VEuPathDB" id="FungiDB:CC1G_11419"/>
<dbReference type="OrthoDB" id="3206554at2759"/>
<feature type="transmembrane region" description="Helical" evidence="2">
    <location>
        <begin position="116"/>
        <end position="141"/>
    </location>
</feature>
<dbReference type="RefSeq" id="XP_001829683.2">
    <property type="nucleotide sequence ID" value="XM_001829631.2"/>
</dbReference>
<proteinExistence type="predicted"/>
<feature type="transmembrane region" description="Helical" evidence="2">
    <location>
        <begin position="153"/>
        <end position="179"/>
    </location>
</feature>
<feature type="transmembrane region" description="Helical" evidence="2">
    <location>
        <begin position="225"/>
        <end position="246"/>
    </location>
</feature>
<organism evidence="4 5">
    <name type="scientific">Coprinopsis cinerea (strain Okayama-7 / 130 / ATCC MYA-4618 / FGSC 9003)</name>
    <name type="common">Inky cap fungus</name>
    <name type="synonym">Hormographiella aspergillata</name>
    <dbReference type="NCBI Taxonomy" id="240176"/>
    <lineage>
        <taxon>Eukaryota</taxon>
        <taxon>Fungi</taxon>
        <taxon>Dikarya</taxon>
        <taxon>Basidiomycota</taxon>
        <taxon>Agaricomycotina</taxon>
        <taxon>Agaricomycetes</taxon>
        <taxon>Agaricomycetidae</taxon>
        <taxon>Agaricales</taxon>
        <taxon>Agaricineae</taxon>
        <taxon>Psathyrellaceae</taxon>
        <taxon>Coprinopsis</taxon>
    </lineage>
</organism>
<gene>
    <name evidence="4" type="ORF">CC1G_11419</name>
</gene>
<feature type="transmembrane region" description="Helical" evidence="2">
    <location>
        <begin position="45"/>
        <end position="66"/>
    </location>
</feature>
<keyword evidence="2" id="KW-0472">Membrane</keyword>
<dbReference type="EMBL" id="AACS02000001">
    <property type="protein sequence ID" value="EAU92134.2"/>
    <property type="molecule type" value="Genomic_DNA"/>
</dbReference>
<feature type="domain" description="DUF6534" evidence="3">
    <location>
        <begin position="164"/>
        <end position="250"/>
    </location>
</feature>
<dbReference type="OMA" id="CWLTMPQ"/>
<evidence type="ECO:0000313" key="5">
    <source>
        <dbReference type="Proteomes" id="UP000001861"/>
    </source>
</evidence>
<accession>A8N488</accession>
<keyword evidence="2" id="KW-0812">Transmembrane</keyword>
<feature type="transmembrane region" description="Helical" evidence="2">
    <location>
        <begin position="6"/>
        <end position="33"/>
    </location>
</feature>
<dbReference type="AlphaFoldDB" id="A8N488"/>
<dbReference type="PANTHER" id="PTHR40465:SF1">
    <property type="entry name" value="DUF6534 DOMAIN-CONTAINING PROTEIN"/>
    <property type="match status" value="1"/>
</dbReference>
<reference evidence="4 5" key="1">
    <citation type="journal article" date="2010" name="Proc. Natl. Acad. Sci. U.S.A.">
        <title>Insights into evolution of multicellular fungi from the assembled chromosomes of the mushroom Coprinopsis cinerea (Coprinus cinereus).</title>
        <authorList>
            <person name="Stajich J.E."/>
            <person name="Wilke S.K."/>
            <person name="Ahren D."/>
            <person name="Au C.H."/>
            <person name="Birren B.W."/>
            <person name="Borodovsky M."/>
            <person name="Burns C."/>
            <person name="Canback B."/>
            <person name="Casselton L.A."/>
            <person name="Cheng C.K."/>
            <person name="Deng J."/>
            <person name="Dietrich F.S."/>
            <person name="Fargo D.C."/>
            <person name="Farman M.L."/>
            <person name="Gathman A.C."/>
            <person name="Goldberg J."/>
            <person name="Guigo R."/>
            <person name="Hoegger P.J."/>
            <person name="Hooker J.B."/>
            <person name="Huggins A."/>
            <person name="James T.Y."/>
            <person name="Kamada T."/>
            <person name="Kilaru S."/>
            <person name="Kodira C."/>
            <person name="Kues U."/>
            <person name="Kupfer D."/>
            <person name="Kwan H.S."/>
            <person name="Lomsadze A."/>
            <person name="Li W."/>
            <person name="Lilly W.W."/>
            <person name="Ma L.J."/>
            <person name="Mackey A.J."/>
            <person name="Manning G."/>
            <person name="Martin F."/>
            <person name="Muraguchi H."/>
            <person name="Natvig D.O."/>
            <person name="Palmerini H."/>
            <person name="Ramesh M.A."/>
            <person name="Rehmeyer C.J."/>
            <person name="Roe B.A."/>
            <person name="Shenoy N."/>
            <person name="Stanke M."/>
            <person name="Ter-Hovhannisyan V."/>
            <person name="Tunlid A."/>
            <person name="Velagapudi R."/>
            <person name="Vision T.J."/>
            <person name="Zeng Q."/>
            <person name="Zolan M.E."/>
            <person name="Pukkila P.J."/>
        </authorList>
    </citation>
    <scope>NUCLEOTIDE SEQUENCE [LARGE SCALE GENOMIC DNA]</scope>
    <source>
        <strain evidence="5">Okayama-7 / 130 / ATCC MYA-4618 / FGSC 9003</strain>
    </source>
</reference>
<dbReference type="Proteomes" id="UP000001861">
    <property type="component" value="Unassembled WGS sequence"/>
</dbReference>
<feature type="transmembrane region" description="Helical" evidence="2">
    <location>
        <begin position="200"/>
        <end position="219"/>
    </location>
</feature>
<evidence type="ECO:0000256" key="2">
    <source>
        <dbReference type="SAM" id="Phobius"/>
    </source>
</evidence>
<keyword evidence="5" id="KW-1185">Reference proteome</keyword>
<feature type="transmembrane region" description="Helical" evidence="2">
    <location>
        <begin position="86"/>
        <end position="109"/>
    </location>
</feature>
<comment type="caution">
    <text evidence="4">The sequence shown here is derived from an EMBL/GenBank/DDBJ whole genome shotgun (WGS) entry which is preliminary data.</text>
</comment>
<keyword evidence="2" id="KW-1133">Transmembrane helix</keyword>
<dbReference type="InParanoid" id="A8N488"/>
<feature type="compositionally biased region" description="Polar residues" evidence="1">
    <location>
        <begin position="327"/>
        <end position="341"/>
    </location>
</feature>
<dbReference type="KEGG" id="cci:CC1G_11419"/>
<evidence type="ECO:0000256" key="1">
    <source>
        <dbReference type="SAM" id="MobiDB-lite"/>
    </source>
</evidence>
<sequence>MVDVPMTFGALLIGGILAVMFSGLTIAQSVVFLKMYPKDKILVKLLVFGVWLLDMLHSFFVSQTLWNYLIVNFGNPEGIDVIPTSLALTIVVTAILTFGVHCFFIYRIFVLAKNNYFIAVPILLTAAARLCFACLTTSKLIELRSLEVFVKLYTWSFTTGLTLSAVVDVFITGFMCYLLRTRRNQYSSMNKVLDTLILYAFENGVLTTLAALLSLITWLTMKHNLIFLATHFIIIKFYANSLLATLNARKQLQPGGITMHATNLRSNSVSGGVSEPIVLGSDPFSRKARSNNFHDSVGVVEEEEMKDTQLRITVNTTHMRITDSRENLSTPASGRGQSSAV</sequence>
<dbReference type="InterPro" id="IPR045339">
    <property type="entry name" value="DUF6534"/>
</dbReference>
<feature type="region of interest" description="Disordered" evidence="1">
    <location>
        <begin position="321"/>
        <end position="341"/>
    </location>
</feature>